<name>A0A2P5BR25_TREOI</name>
<sequence>MTERIVRSVGSKTGECLEVELDLDGCCLECRTKVEEDCQKPYQFRFGNWLRASVARRSRVSNRRDEPIIPRKDGLVKSNVPEFNGRPRDVGSRTGEHEAVGGWVFKVTSSETAKVRIANPK</sequence>
<accession>A0A2P5BR25</accession>
<dbReference type="InParanoid" id="A0A2P5BR25"/>
<reference evidence="2" key="1">
    <citation type="submission" date="2016-06" db="EMBL/GenBank/DDBJ databases">
        <title>Parallel loss of symbiosis genes in relatives of nitrogen-fixing non-legume Parasponia.</title>
        <authorList>
            <person name="Van Velzen R."/>
            <person name="Holmer R."/>
            <person name="Bu F."/>
            <person name="Rutten L."/>
            <person name="Van Zeijl A."/>
            <person name="Liu W."/>
            <person name="Santuari L."/>
            <person name="Cao Q."/>
            <person name="Sharma T."/>
            <person name="Shen D."/>
            <person name="Roswanjaya Y."/>
            <person name="Wardhani T."/>
            <person name="Kalhor M.S."/>
            <person name="Jansen J."/>
            <person name="Van den Hoogen J."/>
            <person name="Gungor B."/>
            <person name="Hartog M."/>
            <person name="Hontelez J."/>
            <person name="Verver J."/>
            <person name="Yang W.-C."/>
            <person name="Schijlen E."/>
            <person name="Repin R."/>
            <person name="Schilthuizen M."/>
            <person name="Schranz E."/>
            <person name="Heidstra R."/>
            <person name="Miyata K."/>
            <person name="Fedorova E."/>
            <person name="Kohlen W."/>
            <person name="Bisseling T."/>
            <person name="Smit S."/>
            <person name="Geurts R."/>
        </authorList>
    </citation>
    <scope>NUCLEOTIDE SEQUENCE [LARGE SCALE GENOMIC DNA]</scope>
    <source>
        <strain evidence="2">cv. RG33-2</strain>
    </source>
</reference>
<keyword evidence="2" id="KW-1185">Reference proteome</keyword>
<comment type="caution">
    <text evidence="1">The sequence shown here is derived from an EMBL/GenBank/DDBJ whole genome shotgun (WGS) entry which is preliminary data.</text>
</comment>
<dbReference type="Proteomes" id="UP000237000">
    <property type="component" value="Unassembled WGS sequence"/>
</dbReference>
<dbReference type="EMBL" id="JXTC01000476">
    <property type="protein sequence ID" value="PON51261.1"/>
    <property type="molecule type" value="Genomic_DNA"/>
</dbReference>
<dbReference type="OrthoDB" id="10309634at2759"/>
<gene>
    <name evidence="1" type="ORF">TorRG33x02_311870</name>
</gene>
<dbReference type="AlphaFoldDB" id="A0A2P5BR25"/>
<proteinExistence type="predicted"/>
<evidence type="ECO:0000313" key="1">
    <source>
        <dbReference type="EMBL" id="PON51261.1"/>
    </source>
</evidence>
<organism evidence="1 2">
    <name type="scientific">Trema orientale</name>
    <name type="common">Charcoal tree</name>
    <name type="synonym">Celtis orientalis</name>
    <dbReference type="NCBI Taxonomy" id="63057"/>
    <lineage>
        <taxon>Eukaryota</taxon>
        <taxon>Viridiplantae</taxon>
        <taxon>Streptophyta</taxon>
        <taxon>Embryophyta</taxon>
        <taxon>Tracheophyta</taxon>
        <taxon>Spermatophyta</taxon>
        <taxon>Magnoliopsida</taxon>
        <taxon>eudicotyledons</taxon>
        <taxon>Gunneridae</taxon>
        <taxon>Pentapetalae</taxon>
        <taxon>rosids</taxon>
        <taxon>fabids</taxon>
        <taxon>Rosales</taxon>
        <taxon>Cannabaceae</taxon>
        <taxon>Trema</taxon>
    </lineage>
</organism>
<evidence type="ECO:0000313" key="2">
    <source>
        <dbReference type="Proteomes" id="UP000237000"/>
    </source>
</evidence>
<protein>
    <submittedName>
        <fullName evidence="1">Uncharacterized protein</fullName>
    </submittedName>
</protein>